<dbReference type="PANTHER" id="PTHR24292">
    <property type="entry name" value="CYTOCHROME P450"/>
    <property type="match status" value="1"/>
</dbReference>
<dbReference type="EMBL" id="FZQP02006858">
    <property type="protein sequence ID" value="VVD04336.1"/>
    <property type="molecule type" value="Genomic_DNA"/>
</dbReference>
<evidence type="ECO:0000256" key="3">
    <source>
        <dbReference type="ARBA" id="ARBA00004406"/>
    </source>
</evidence>
<evidence type="ECO:0000256" key="5">
    <source>
        <dbReference type="ARBA" id="ARBA00012109"/>
    </source>
</evidence>
<evidence type="ECO:0000256" key="7">
    <source>
        <dbReference type="ARBA" id="ARBA00022723"/>
    </source>
</evidence>
<evidence type="ECO:0000256" key="1">
    <source>
        <dbReference type="ARBA" id="ARBA00001971"/>
    </source>
</evidence>
<dbReference type="GO" id="GO:0020037">
    <property type="term" value="F:heme binding"/>
    <property type="evidence" value="ECO:0007669"/>
    <property type="project" value="InterPro"/>
</dbReference>
<dbReference type="InterPro" id="IPR017972">
    <property type="entry name" value="Cyt_P450_CS"/>
</dbReference>
<feature type="signal peptide" evidence="17">
    <location>
        <begin position="1"/>
        <end position="18"/>
    </location>
</feature>
<evidence type="ECO:0000256" key="4">
    <source>
        <dbReference type="ARBA" id="ARBA00010617"/>
    </source>
</evidence>
<evidence type="ECO:0000313" key="19">
    <source>
        <dbReference type="Proteomes" id="UP000324832"/>
    </source>
</evidence>
<keyword evidence="11 15" id="KW-0408">Iron</keyword>
<dbReference type="Proteomes" id="UP000324832">
    <property type="component" value="Unassembled WGS sequence"/>
</dbReference>
<accession>A0A5E4R103</accession>
<dbReference type="GO" id="GO:0005506">
    <property type="term" value="F:iron ion binding"/>
    <property type="evidence" value="ECO:0007669"/>
    <property type="project" value="InterPro"/>
</dbReference>
<evidence type="ECO:0000256" key="2">
    <source>
        <dbReference type="ARBA" id="ARBA00004174"/>
    </source>
</evidence>
<evidence type="ECO:0000313" key="18">
    <source>
        <dbReference type="EMBL" id="VVD04336.1"/>
    </source>
</evidence>
<evidence type="ECO:0000256" key="16">
    <source>
        <dbReference type="RuleBase" id="RU000461"/>
    </source>
</evidence>
<sequence length="528" mass="60535">MFIYMIILLFICVFLLYATRNHRYWSQRNVKHDTPVPLFGNHFKNLFGIKSITQVANDLYYKYPEEKVVGYYQGRTPELLIRDLDIARHILNVDFGHFYMRGLGRDGDIETLLKSLFHAEGDLWKLLRQRLTPAFTTAKLKSMFPLIINCAEKLHLAGDNIVKSGGECDIREFMARFTTEFIGACGFGIEMDSINNENSTFRALGAKMFSRSFRDMFLLGLWQIIPEIRKMLHVSDIRIKTAITGIVTTIFEQRNYKSIGRHDFIDMLLELADKGVITGESLEKFDEYGKPKLAEVNMDMDMLVAQVFVFFAAGFETSSSASSFTLHQLALNPQIQIKVQKEIDQVLSKYNNKLSYDAISEMTYLDMAFKEGMRLFPSLGVLHRECTRKYTIPQLGITIDPGVKIMIPIQAIQTDEKYYDNPKEFRPERFLSDNLKESVKYTYLPFGEGPRACIGARLGHMQSLAGLAAVLQRFTVEPSAKTSKELPVNPWINVVQAVEGGVPVKLKLRTNYQKKRNKVLLASFEYFI</sequence>
<dbReference type="InterPro" id="IPR050476">
    <property type="entry name" value="Insect_CytP450_Detox"/>
</dbReference>
<keyword evidence="17" id="KW-0732">Signal</keyword>
<comment type="cofactor">
    <cofactor evidence="1 15">
        <name>heme</name>
        <dbReference type="ChEBI" id="CHEBI:30413"/>
    </cofactor>
</comment>
<dbReference type="Pfam" id="PF00067">
    <property type="entry name" value="p450"/>
    <property type="match status" value="1"/>
</dbReference>
<keyword evidence="8" id="KW-0256">Endoplasmic reticulum</keyword>
<dbReference type="PRINTS" id="PR00463">
    <property type="entry name" value="EP450I"/>
</dbReference>
<keyword evidence="10 16" id="KW-0560">Oxidoreductase</keyword>
<feature type="binding site" description="axial binding residue" evidence="15">
    <location>
        <position position="453"/>
    </location>
    <ligand>
        <name>heme</name>
        <dbReference type="ChEBI" id="CHEBI:30413"/>
    </ligand>
    <ligandPart>
        <name>Fe</name>
        <dbReference type="ChEBI" id="CHEBI:18248"/>
    </ligandPart>
</feature>
<evidence type="ECO:0000256" key="11">
    <source>
        <dbReference type="ARBA" id="ARBA00023004"/>
    </source>
</evidence>
<protein>
    <recommendedName>
        <fullName evidence="5">unspecific monooxygenase</fullName>
        <ecNumber evidence="5">1.14.14.1</ecNumber>
    </recommendedName>
</protein>
<evidence type="ECO:0000256" key="12">
    <source>
        <dbReference type="ARBA" id="ARBA00023033"/>
    </source>
</evidence>
<keyword evidence="12 16" id="KW-0503">Monooxygenase</keyword>
<dbReference type="SUPFAM" id="SSF48264">
    <property type="entry name" value="Cytochrome P450"/>
    <property type="match status" value="1"/>
</dbReference>
<dbReference type="PANTHER" id="PTHR24292:SF54">
    <property type="entry name" value="CYP9F3-RELATED"/>
    <property type="match status" value="1"/>
</dbReference>
<keyword evidence="9" id="KW-0492">Microsome</keyword>
<dbReference type="InterPro" id="IPR036396">
    <property type="entry name" value="Cyt_P450_sf"/>
</dbReference>
<gene>
    <name evidence="18" type="ORF">LSINAPIS_LOCUS14108</name>
</gene>
<dbReference type="InterPro" id="IPR001128">
    <property type="entry name" value="Cyt_P450"/>
</dbReference>
<dbReference type="FunFam" id="1.10.630.10:FF:000042">
    <property type="entry name" value="Cytochrome P450"/>
    <property type="match status" value="1"/>
</dbReference>
<keyword evidence="7 15" id="KW-0479">Metal-binding</keyword>
<evidence type="ECO:0000256" key="6">
    <source>
        <dbReference type="ARBA" id="ARBA00022617"/>
    </source>
</evidence>
<name>A0A5E4R103_9NEOP</name>
<keyword evidence="19" id="KW-1185">Reference proteome</keyword>
<keyword evidence="13" id="KW-0472">Membrane</keyword>
<dbReference type="EC" id="1.14.14.1" evidence="5"/>
<evidence type="ECO:0000256" key="14">
    <source>
        <dbReference type="ARBA" id="ARBA00047827"/>
    </source>
</evidence>
<evidence type="ECO:0000256" key="15">
    <source>
        <dbReference type="PIRSR" id="PIRSR602401-1"/>
    </source>
</evidence>
<dbReference type="InterPro" id="IPR002401">
    <property type="entry name" value="Cyt_P450_E_grp-I"/>
</dbReference>
<comment type="catalytic activity">
    <reaction evidence="14">
        <text>an organic molecule + reduced [NADPH--hemoprotein reductase] + O2 = an alcohol + oxidized [NADPH--hemoprotein reductase] + H2O + H(+)</text>
        <dbReference type="Rhea" id="RHEA:17149"/>
        <dbReference type="Rhea" id="RHEA-COMP:11964"/>
        <dbReference type="Rhea" id="RHEA-COMP:11965"/>
        <dbReference type="ChEBI" id="CHEBI:15377"/>
        <dbReference type="ChEBI" id="CHEBI:15378"/>
        <dbReference type="ChEBI" id="CHEBI:15379"/>
        <dbReference type="ChEBI" id="CHEBI:30879"/>
        <dbReference type="ChEBI" id="CHEBI:57618"/>
        <dbReference type="ChEBI" id="CHEBI:58210"/>
        <dbReference type="ChEBI" id="CHEBI:142491"/>
        <dbReference type="EC" id="1.14.14.1"/>
    </reaction>
</comment>
<dbReference type="CDD" id="cd11056">
    <property type="entry name" value="CYP6-like"/>
    <property type="match status" value="1"/>
</dbReference>
<reference evidence="18 19" key="1">
    <citation type="submission" date="2017-07" db="EMBL/GenBank/DDBJ databases">
        <authorList>
            <person name="Talla V."/>
            <person name="Backstrom N."/>
        </authorList>
    </citation>
    <scope>NUCLEOTIDE SEQUENCE [LARGE SCALE GENOMIC DNA]</scope>
</reference>
<organism evidence="18 19">
    <name type="scientific">Leptidea sinapis</name>
    <dbReference type="NCBI Taxonomy" id="189913"/>
    <lineage>
        <taxon>Eukaryota</taxon>
        <taxon>Metazoa</taxon>
        <taxon>Ecdysozoa</taxon>
        <taxon>Arthropoda</taxon>
        <taxon>Hexapoda</taxon>
        <taxon>Insecta</taxon>
        <taxon>Pterygota</taxon>
        <taxon>Neoptera</taxon>
        <taxon>Endopterygota</taxon>
        <taxon>Lepidoptera</taxon>
        <taxon>Glossata</taxon>
        <taxon>Ditrysia</taxon>
        <taxon>Papilionoidea</taxon>
        <taxon>Pieridae</taxon>
        <taxon>Dismorphiinae</taxon>
        <taxon>Leptidea</taxon>
    </lineage>
</organism>
<evidence type="ECO:0000256" key="17">
    <source>
        <dbReference type="SAM" id="SignalP"/>
    </source>
</evidence>
<evidence type="ECO:0000256" key="13">
    <source>
        <dbReference type="ARBA" id="ARBA00023136"/>
    </source>
</evidence>
<evidence type="ECO:0000256" key="8">
    <source>
        <dbReference type="ARBA" id="ARBA00022824"/>
    </source>
</evidence>
<dbReference type="PRINTS" id="PR00385">
    <property type="entry name" value="P450"/>
</dbReference>
<dbReference type="GO" id="GO:0005789">
    <property type="term" value="C:endoplasmic reticulum membrane"/>
    <property type="evidence" value="ECO:0007669"/>
    <property type="project" value="UniProtKB-SubCell"/>
</dbReference>
<keyword evidence="6 15" id="KW-0349">Heme</keyword>
<proteinExistence type="inferred from homology"/>
<comment type="subcellular location">
    <subcellularLocation>
        <location evidence="3">Endoplasmic reticulum membrane</location>
        <topology evidence="3">Peripheral membrane protein</topology>
    </subcellularLocation>
    <subcellularLocation>
        <location evidence="2">Microsome membrane</location>
        <topology evidence="2">Peripheral membrane protein</topology>
    </subcellularLocation>
</comment>
<comment type="similarity">
    <text evidence="4 16">Belongs to the cytochrome P450 family.</text>
</comment>
<dbReference type="GO" id="GO:0016712">
    <property type="term" value="F:oxidoreductase activity, acting on paired donors, with incorporation or reduction of molecular oxygen, reduced flavin or flavoprotein as one donor, and incorporation of one atom of oxygen"/>
    <property type="evidence" value="ECO:0007669"/>
    <property type="project" value="UniProtKB-EC"/>
</dbReference>
<dbReference type="AlphaFoldDB" id="A0A5E4R103"/>
<evidence type="ECO:0000256" key="9">
    <source>
        <dbReference type="ARBA" id="ARBA00022848"/>
    </source>
</evidence>
<feature type="chain" id="PRO_5022958829" description="unspecific monooxygenase" evidence="17">
    <location>
        <begin position="19"/>
        <end position="528"/>
    </location>
</feature>
<dbReference type="Gene3D" id="1.10.630.10">
    <property type="entry name" value="Cytochrome P450"/>
    <property type="match status" value="1"/>
</dbReference>
<dbReference type="PROSITE" id="PS00086">
    <property type="entry name" value="CYTOCHROME_P450"/>
    <property type="match status" value="1"/>
</dbReference>
<evidence type="ECO:0000256" key="10">
    <source>
        <dbReference type="ARBA" id="ARBA00023002"/>
    </source>
</evidence>